<comment type="subcellular location">
    <subcellularLocation>
        <location evidence="1">Cell membrane</location>
        <topology evidence="1">Multi-pass membrane protein</topology>
    </subcellularLocation>
</comment>
<evidence type="ECO:0000256" key="3">
    <source>
        <dbReference type="ARBA" id="ARBA00022679"/>
    </source>
</evidence>
<gene>
    <name evidence="11" type="ORF">ACFP1K_16040</name>
</gene>
<dbReference type="Proteomes" id="UP001596137">
    <property type="component" value="Unassembled WGS sequence"/>
</dbReference>
<evidence type="ECO:0000256" key="4">
    <source>
        <dbReference type="ARBA" id="ARBA00022692"/>
    </source>
</evidence>
<name>A0ABW1NH06_9ACTN</name>
<dbReference type="RefSeq" id="WP_380753268.1">
    <property type="nucleotide sequence ID" value="NZ_JBHSRF010000019.1"/>
</dbReference>
<dbReference type="InterPro" id="IPR003594">
    <property type="entry name" value="HATPase_dom"/>
</dbReference>
<evidence type="ECO:0000313" key="12">
    <source>
        <dbReference type="Proteomes" id="UP001596137"/>
    </source>
</evidence>
<accession>A0ABW1NH06</accession>
<dbReference type="EMBL" id="JBHSRF010000019">
    <property type="protein sequence ID" value="MFC6082680.1"/>
    <property type="molecule type" value="Genomic_DNA"/>
</dbReference>
<evidence type="ECO:0000256" key="5">
    <source>
        <dbReference type="ARBA" id="ARBA00022777"/>
    </source>
</evidence>
<feature type="region of interest" description="Disordered" evidence="9">
    <location>
        <begin position="58"/>
        <end position="78"/>
    </location>
</feature>
<proteinExistence type="predicted"/>
<dbReference type="InterPro" id="IPR036890">
    <property type="entry name" value="HATPase_C_sf"/>
</dbReference>
<evidence type="ECO:0000313" key="11">
    <source>
        <dbReference type="EMBL" id="MFC6082680.1"/>
    </source>
</evidence>
<dbReference type="SMART" id="SM00387">
    <property type="entry name" value="HATPase_c"/>
    <property type="match status" value="1"/>
</dbReference>
<dbReference type="Gene3D" id="3.30.565.10">
    <property type="entry name" value="Histidine kinase-like ATPase, C-terminal domain"/>
    <property type="match status" value="1"/>
</dbReference>
<evidence type="ECO:0000256" key="2">
    <source>
        <dbReference type="ARBA" id="ARBA00022475"/>
    </source>
</evidence>
<comment type="caution">
    <text evidence="11">The sequence shown here is derived from an EMBL/GenBank/DDBJ whole genome shotgun (WGS) entry which is preliminary data.</text>
</comment>
<dbReference type="SUPFAM" id="SSF55874">
    <property type="entry name" value="ATPase domain of HSP90 chaperone/DNA topoisomerase II/histidine kinase"/>
    <property type="match status" value="1"/>
</dbReference>
<evidence type="ECO:0000256" key="8">
    <source>
        <dbReference type="ARBA" id="ARBA00023136"/>
    </source>
</evidence>
<dbReference type="InterPro" id="IPR050482">
    <property type="entry name" value="Sensor_HK_TwoCompSys"/>
</dbReference>
<keyword evidence="6" id="KW-1133">Transmembrane helix</keyword>
<dbReference type="PROSITE" id="PS50109">
    <property type="entry name" value="HIS_KIN"/>
    <property type="match status" value="1"/>
</dbReference>
<evidence type="ECO:0000256" key="9">
    <source>
        <dbReference type="SAM" id="MobiDB-lite"/>
    </source>
</evidence>
<keyword evidence="3" id="KW-0808">Transferase</keyword>
<evidence type="ECO:0000259" key="10">
    <source>
        <dbReference type="PROSITE" id="PS50109"/>
    </source>
</evidence>
<dbReference type="CDD" id="cd16917">
    <property type="entry name" value="HATPase_UhpB-NarQ-NarX-like"/>
    <property type="match status" value="1"/>
</dbReference>
<feature type="domain" description="Histidine kinase" evidence="10">
    <location>
        <begin position="253"/>
        <end position="341"/>
    </location>
</feature>
<dbReference type="Pfam" id="PF02518">
    <property type="entry name" value="HATPase_c"/>
    <property type="match status" value="1"/>
</dbReference>
<organism evidence="11 12">
    <name type="scientific">Sphaerisporangium aureirubrum</name>
    <dbReference type="NCBI Taxonomy" id="1544736"/>
    <lineage>
        <taxon>Bacteria</taxon>
        <taxon>Bacillati</taxon>
        <taxon>Actinomycetota</taxon>
        <taxon>Actinomycetes</taxon>
        <taxon>Streptosporangiales</taxon>
        <taxon>Streptosporangiaceae</taxon>
        <taxon>Sphaerisporangium</taxon>
    </lineage>
</organism>
<dbReference type="PANTHER" id="PTHR24421:SF37">
    <property type="entry name" value="SENSOR HISTIDINE KINASE NARS"/>
    <property type="match status" value="1"/>
</dbReference>
<reference evidence="12" key="1">
    <citation type="journal article" date="2019" name="Int. J. Syst. Evol. Microbiol.">
        <title>The Global Catalogue of Microorganisms (GCM) 10K type strain sequencing project: providing services to taxonomists for standard genome sequencing and annotation.</title>
        <authorList>
            <consortium name="The Broad Institute Genomics Platform"/>
            <consortium name="The Broad Institute Genome Sequencing Center for Infectious Disease"/>
            <person name="Wu L."/>
            <person name="Ma J."/>
        </authorList>
    </citation>
    <scope>NUCLEOTIDE SEQUENCE [LARGE SCALE GENOMIC DNA]</scope>
    <source>
        <strain evidence="12">JCM 30346</strain>
    </source>
</reference>
<evidence type="ECO:0000256" key="1">
    <source>
        <dbReference type="ARBA" id="ARBA00004651"/>
    </source>
</evidence>
<dbReference type="Gene3D" id="1.20.5.1930">
    <property type="match status" value="1"/>
</dbReference>
<protein>
    <submittedName>
        <fullName evidence="11">Sensor histidine kinase</fullName>
    </submittedName>
</protein>
<keyword evidence="8" id="KW-0472">Membrane</keyword>
<evidence type="ECO:0000256" key="6">
    <source>
        <dbReference type="ARBA" id="ARBA00022989"/>
    </source>
</evidence>
<dbReference type="PANTHER" id="PTHR24421">
    <property type="entry name" value="NITRATE/NITRITE SENSOR PROTEIN NARX-RELATED"/>
    <property type="match status" value="1"/>
</dbReference>
<sequence length="353" mass="39149">MPKKADWTSYGETRALVDDIASAYLLRGRQGESSSPTPPTLTRWMTEVVDGVLERMRAHPDEEREQAPRSAYDVHRARPGESSWTTTALYEVALGALASREAITARWNMTELSVALHQVLTEQLRLAALSSESARFERLRASLREERRRVARELHDRVGHGVYLALQHLDLYERYAGRHPDQAAAKLVRAVEMLDEALVTTQQLATELRRPMPGEDLEYALRAYLDICAPSTVHTHVAFSGDTTRLTPGLNEELYLILREAIRNALRHSDPGRVTLDVEVTAREVRATVSDDGAGFDPAAMARTGGLTAMRERADALRGTLTVLSVAGGGTMVTLEVPLTPPRHGESPEKDEQ</sequence>
<dbReference type="InterPro" id="IPR011712">
    <property type="entry name" value="Sig_transdc_His_kin_sub3_dim/P"/>
</dbReference>
<keyword evidence="12" id="KW-1185">Reference proteome</keyword>
<dbReference type="InterPro" id="IPR005467">
    <property type="entry name" value="His_kinase_dom"/>
</dbReference>
<dbReference type="Pfam" id="PF07730">
    <property type="entry name" value="HisKA_3"/>
    <property type="match status" value="1"/>
</dbReference>
<dbReference type="GO" id="GO:0016301">
    <property type="term" value="F:kinase activity"/>
    <property type="evidence" value="ECO:0007669"/>
    <property type="project" value="UniProtKB-KW"/>
</dbReference>
<keyword evidence="4" id="KW-0812">Transmembrane</keyword>
<keyword evidence="2" id="KW-1003">Cell membrane</keyword>
<keyword evidence="7" id="KW-0902">Two-component regulatory system</keyword>
<evidence type="ECO:0000256" key="7">
    <source>
        <dbReference type="ARBA" id="ARBA00023012"/>
    </source>
</evidence>
<keyword evidence="5 11" id="KW-0418">Kinase</keyword>